<comment type="caution">
    <text evidence="1">The sequence shown here is derived from an EMBL/GenBank/DDBJ whole genome shotgun (WGS) entry which is preliminary data.</text>
</comment>
<reference evidence="1 2" key="1">
    <citation type="journal article" date="2022" name="bioRxiv">
        <title>Genomics of Preaxostyla Flagellates Illuminates Evolutionary Transitions and the Path Towards Mitochondrial Loss.</title>
        <authorList>
            <person name="Novak L.V.F."/>
            <person name="Treitli S.C."/>
            <person name="Pyrih J."/>
            <person name="Halakuc P."/>
            <person name="Pipaliya S.V."/>
            <person name="Vacek V."/>
            <person name="Brzon O."/>
            <person name="Soukal P."/>
            <person name="Eme L."/>
            <person name="Dacks J.B."/>
            <person name="Karnkowska A."/>
            <person name="Elias M."/>
            <person name="Hampl V."/>
        </authorList>
    </citation>
    <scope>NUCLEOTIDE SEQUENCE [LARGE SCALE GENOMIC DNA]</scope>
    <source>
        <strain evidence="1">NAU3</strain>
        <tissue evidence="1">Gut</tissue>
    </source>
</reference>
<accession>A0ABQ9XT81</accession>
<gene>
    <name evidence="1" type="ORF">BLNAU_10344</name>
</gene>
<sequence>MDMQASTFQANLNRSLQTLTTTPLFSEAELTEDYLRPFDYYQNITIEEVQKNYREQYSVPSMGAALRDMQRKAQDSHSRSVEQDS</sequence>
<keyword evidence="2" id="KW-1185">Reference proteome</keyword>
<dbReference type="EMBL" id="JARBJD010000075">
    <property type="protein sequence ID" value="KAK2954688.1"/>
    <property type="molecule type" value="Genomic_DNA"/>
</dbReference>
<organism evidence="1 2">
    <name type="scientific">Blattamonas nauphoetae</name>
    <dbReference type="NCBI Taxonomy" id="2049346"/>
    <lineage>
        <taxon>Eukaryota</taxon>
        <taxon>Metamonada</taxon>
        <taxon>Preaxostyla</taxon>
        <taxon>Oxymonadida</taxon>
        <taxon>Blattamonas</taxon>
    </lineage>
</organism>
<name>A0ABQ9XT81_9EUKA</name>
<protein>
    <submittedName>
        <fullName evidence="1">Uncharacterized protein</fullName>
    </submittedName>
</protein>
<evidence type="ECO:0000313" key="1">
    <source>
        <dbReference type="EMBL" id="KAK2954688.1"/>
    </source>
</evidence>
<proteinExistence type="predicted"/>
<evidence type="ECO:0000313" key="2">
    <source>
        <dbReference type="Proteomes" id="UP001281761"/>
    </source>
</evidence>
<dbReference type="Proteomes" id="UP001281761">
    <property type="component" value="Unassembled WGS sequence"/>
</dbReference>